<dbReference type="InterPro" id="IPR018076">
    <property type="entry name" value="T2SS_GspF_dom"/>
</dbReference>
<protein>
    <submittedName>
        <fullName evidence="8">Type II secretion system F family protein</fullName>
    </submittedName>
</protein>
<keyword evidence="3 6" id="KW-0812">Transmembrane</keyword>
<evidence type="ECO:0000256" key="4">
    <source>
        <dbReference type="ARBA" id="ARBA00022989"/>
    </source>
</evidence>
<evidence type="ECO:0000256" key="1">
    <source>
        <dbReference type="ARBA" id="ARBA00004651"/>
    </source>
</evidence>
<sequence length="321" mass="35458">MDYLLKLINSIVTDEANIQLIFITLSALTVLGLCLGFGFLILGLIDPVRLRITSLKKNTHGGIPTGSPNLTGKQQRSFRHSLASKVGWQDSQTRVRLANAGFRSENTVSDFYALRLLAAILFPAIVMFGSQFFPELTSRQVMSALIAALVVGLLLPSIVLDKLIAKRQRALRNAFPDALDMLVVCVEAGLGLQAALQRVADEIQVSHPVLADELHQVNRETRVGVDRIEAMRNMATRTGLEDIRGLVASLDQSMRFGTSIAETLRVYSEEFRDKRLQKAEEMAAKIATKMIFPLTFCFWPAFFLVMVGPAILGVLAVWGTR</sequence>
<dbReference type="Pfam" id="PF00482">
    <property type="entry name" value="T2SSF"/>
    <property type="match status" value="1"/>
</dbReference>
<evidence type="ECO:0000256" key="2">
    <source>
        <dbReference type="ARBA" id="ARBA00022475"/>
    </source>
</evidence>
<organism evidence="8 9">
    <name type="scientific">Amphritea atlantica</name>
    <dbReference type="NCBI Taxonomy" id="355243"/>
    <lineage>
        <taxon>Bacteria</taxon>
        <taxon>Pseudomonadati</taxon>
        <taxon>Pseudomonadota</taxon>
        <taxon>Gammaproteobacteria</taxon>
        <taxon>Oceanospirillales</taxon>
        <taxon>Oceanospirillaceae</taxon>
        <taxon>Amphritea</taxon>
    </lineage>
</organism>
<feature type="transmembrane region" description="Helical" evidence="6">
    <location>
        <begin position="20"/>
        <end position="45"/>
    </location>
</feature>
<keyword evidence="2" id="KW-1003">Cell membrane</keyword>
<feature type="transmembrane region" description="Helical" evidence="6">
    <location>
        <begin position="140"/>
        <end position="160"/>
    </location>
</feature>
<evidence type="ECO:0000256" key="6">
    <source>
        <dbReference type="SAM" id="Phobius"/>
    </source>
</evidence>
<feature type="domain" description="Type II secretion system protein GspF" evidence="7">
    <location>
        <begin position="179"/>
        <end position="307"/>
    </location>
</feature>
<accession>A0ABY5GX19</accession>
<reference evidence="8" key="1">
    <citation type="submission" date="2021-04" db="EMBL/GenBank/DDBJ databases">
        <title>Oceanospirillales bacteria with DddD are important DMSP degraders in coastal seawater.</title>
        <authorList>
            <person name="Liu J."/>
        </authorList>
    </citation>
    <scope>NUCLEOTIDE SEQUENCE</scope>
    <source>
        <strain evidence="8">GY6</strain>
    </source>
</reference>
<evidence type="ECO:0000313" key="9">
    <source>
        <dbReference type="Proteomes" id="UP001059950"/>
    </source>
</evidence>
<gene>
    <name evidence="8" type="ORF">KDX31_06015</name>
</gene>
<evidence type="ECO:0000313" key="8">
    <source>
        <dbReference type="EMBL" id="UTW04557.1"/>
    </source>
</evidence>
<name>A0ABY5GX19_9GAMM</name>
<keyword evidence="9" id="KW-1185">Reference proteome</keyword>
<dbReference type="EMBL" id="CP073344">
    <property type="protein sequence ID" value="UTW04557.1"/>
    <property type="molecule type" value="Genomic_DNA"/>
</dbReference>
<keyword evidence="5 6" id="KW-0472">Membrane</keyword>
<dbReference type="Proteomes" id="UP001059950">
    <property type="component" value="Chromosome"/>
</dbReference>
<comment type="subcellular location">
    <subcellularLocation>
        <location evidence="1">Cell membrane</location>
        <topology evidence="1">Multi-pass membrane protein</topology>
    </subcellularLocation>
</comment>
<keyword evidence="4 6" id="KW-1133">Transmembrane helix</keyword>
<evidence type="ECO:0000256" key="3">
    <source>
        <dbReference type="ARBA" id="ARBA00022692"/>
    </source>
</evidence>
<evidence type="ECO:0000259" key="7">
    <source>
        <dbReference type="Pfam" id="PF00482"/>
    </source>
</evidence>
<feature type="transmembrane region" description="Helical" evidence="6">
    <location>
        <begin position="112"/>
        <end position="134"/>
    </location>
</feature>
<proteinExistence type="predicted"/>
<dbReference type="PANTHER" id="PTHR35007">
    <property type="entry name" value="INTEGRAL MEMBRANE PROTEIN-RELATED"/>
    <property type="match status" value="1"/>
</dbReference>
<evidence type="ECO:0000256" key="5">
    <source>
        <dbReference type="ARBA" id="ARBA00023136"/>
    </source>
</evidence>
<feature type="transmembrane region" description="Helical" evidence="6">
    <location>
        <begin position="291"/>
        <end position="318"/>
    </location>
</feature>
<dbReference type="PANTHER" id="PTHR35007:SF2">
    <property type="entry name" value="PILUS ASSEMBLE PROTEIN"/>
    <property type="match status" value="1"/>
</dbReference>